<dbReference type="Gene3D" id="2.20.110.10">
    <property type="entry name" value="Histone H3 K4-specific methyltransferase SET7/9 N-terminal domain"/>
    <property type="match status" value="2"/>
</dbReference>
<dbReference type="SUPFAM" id="SSF82185">
    <property type="entry name" value="Histone H3 K4-specific methyltransferase SET7/9 N-terminal domain"/>
    <property type="match status" value="1"/>
</dbReference>
<dbReference type="SMART" id="SM00698">
    <property type="entry name" value="MORN"/>
    <property type="match status" value="6"/>
</dbReference>
<evidence type="ECO:0000256" key="1">
    <source>
        <dbReference type="ARBA" id="ARBA00022737"/>
    </source>
</evidence>
<dbReference type="Proteomes" id="UP000187209">
    <property type="component" value="Unassembled WGS sequence"/>
</dbReference>
<evidence type="ECO:0000313" key="3">
    <source>
        <dbReference type="Proteomes" id="UP000187209"/>
    </source>
</evidence>
<dbReference type="InterPro" id="IPR003409">
    <property type="entry name" value="MORN"/>
</dbReference>
<gene>
    <name evidence="2" type="ORF">SteCoe_12384</name>
</gene>
<dbReference type="Pfam" id="PF02493">
    <property type="entry name" value="MORN"/>
    <property type="match status" value="6"/>
</dbReference>
<dbReference type="PANTHER" id="PTHR43215:SF14">
    <property type="entry name" value="RADIAL SPOKE HEAD 1 HOMOLOG"/>
    <property type="match status" value="1"/>
</dbReference>
<dbReference type="EMBL" id="MPUH01000214">
    <property type="protein sequence ID" value="OMJ86178.1"/>
    <property type="molecule type" value="Genomic_DNA"/>
</dbReference>
<accession>A0A1R2CAZ8</accession>
<comment type="caution">
    <text evidence="2">The sequence shown here is derived from an EMBL/GenBank/DDBJ whole genome shotgun (WGS) entry which is preliminary data.</text>
</comment>
<protein>
    <recommendedName>
        <fullName evidence="4">MORN repeat protein</fullName>
    </recommendedName>
</protein>
<keyword evidence="1" id="KW-0677">Repeat</keyword>
<reference evidence="2 3" key="1">
    <citation type="submission" date="2016-11" db="EMBL/GenBank/DDBJ databases">
        <title>The macronuclear genome of Stentor coeruleus: a giant cell with tiny introns.</title>
        <authorList>
            <person name="Slabodnick M."/>
            <person name="Ruby J.G."/>
            <person name="Reiff S.B."/>
            <person name="Swart E.C."/>
            <person name="Gosai S."/>
            <person name="Prabakaran S."/>
            <person name="Witkowska E."/>
            <person name="Larue G.E."/>
            <person name="Fisher S."/>
            <person name="Freeman R.M."/>
            <person name="Gunawardena J."/>
            <person name="Chu W."/>
            <person name="Stover N.A."/>
            <person name="Gregory B.D."/>
            <person name="Nowacki M."/>
            <person name="Derisi J."/>
            <person name="Roy S.W."/>
            <person name="Marshall W.F."/>
            <person name="Sood P."/>
        </authorList>
    </citation>
    <scope>NUCLEOTIDE SEQUENCE [LARGE SCALE GENOMIC DNA]</scope>
    <source>
        <strain evidence="2">WM001</strain>
    </source>
</reference>
<dbReference type="AlphaFoldDB" id="A0A1R2CAZ8"/>
<proteinExistence type="predicted"/>
<dbReference type="OrthoDB" id="392831at2759"/>
<dbReference type="PANTHER" id="PTHR43215">
    <property type="entry name" value="RADIAL SPOKE HEAD 1 HOMOLOG"/>
    <property type="match status" value="1"/>
</dbReference>
<evidence type="ECO:0000313" key="2">
    <source>
        <dbReference type="EMBL" id="OMJ86178.1"/>
    </source>
</evidence>
<sequence length="256" mass="29470">MSESRWEKLKEKIRRNIGDYQLNEDLETVFNLNCNEGIYSGQILEGKKSGIGYLKFEDGSKYFGGWKNNKPHGNGYLVFNDIKKNNKNHFYRGEFKHGLYSGEGTYKEGLYFYEGNWESNKKHGVGHECMRNMDNYYGDFFEGKRHGSGIIEMENGGKVEGIFENGSLVAGTYELEENKDNRINYQGYWKNGLFHGEGTLIISSTESHIIRMEGIFVKGEFNKGAVFLRDSNRLEADVIEIGKETKRRILRIDSGN</sequence>
<organism evidence="2 3">
    <name type="scientific">Stentor coeruleus</name>
    <dbReference type="NCBI Taxonomy" id="5963"/>
    <lineage>
        <taxon>Eukaryota</taxon>
        <taxon>Sar</taxon>
        <taxon>Alveolata</taxon>
        <taxon>Ciliophora</taxon>
        <taxon>Postciliodesmatophora</taxon>
        <taxon>Heterotrichea</taxon>
        <taxon>Heterotrichida</taxon>
        <taxon>Stentoridae</taxon>
        <taxon>Stentor</taxon>
    </lineage>
</organism>
<evidence type="ECO:0008006" key="4">
    <source>
        <dbReference type="Google" id="ProtNLM"/>
    </source>
</evidence>
<name>A0A1R2CAZ8_9CILI</name>
<keyword evidence="3" id="KW-1185">Reference proteome</keyword>